<evidence type="ECO:0000256" key="1">
    <source>
        <dbReference type="ARBA" id="ARBA00004574"/>
    </source>
</evidence>
<dbReference type="OrthoDB" id="77828at2759"/>
<organism evidence="6 7">
    <name type="scientific">Lachancea lanzarotensis</name>
    <dbReference type="NCBI Taxonomy" id="1245769"/>
    <lineage>
        <taxon>Eukaryota</taxon>
        <taxon>Fungi</taxon>
        <taxon>Dikarya</taxon>
        <taxon>Ascomycota</taxon>
        <taxon>Saccharomycotina</taxon>
        <taxon>Saccharomycetes</taxon>
        <taxon>Saccharomycetales</taxon>
        <taxon>Saccharomycetaceae</taxon>
        <taxon>Lachancea</taxon>
    </lineage>
</organism>
<dbReference type="RefSeq" id="XP_022629261.1">
    <property type="nucleotide sequence ID" value="XM_022771345.1"/>
</dbReference>
<keyword evidence="7" id="KW-1185">Reference proteome</keyword>
<evidence type="ECO:0000313" key="6">
    <source>
        <dbReference type="EMBL" id="CEP63040.1"/>
    </source>
</evidence>
<protein>
    <submittedName>
        <fullName evidence="6">LALA0S07e01068g1_1</fullName>
    </submittedName>
</protein>
<dbReference type="GeneID" id="34686530"/>
<dbReference type="Pfam" id="PF12659">
    <property type="entry name" value="Stn1_C"/>
    <property type="match status" value="1"/>
</dbReference>
<dbReference type="HOGENOM" id="CLU_582904_0_0_1"/>
<dbReference type="Proteomes" id="UP000054304">
    <property type="component" value="Unassembled WGS sequence"/>
</dbReference>
<dbReference type="Pfam" id="PF10451">
    <property type="entry name" value="Stn1"/>
    <property type="match status" value="1"/>
</dbReference>
<accession>A0A0C7N971</accession>
<evidence type="ECO:0000259" key="4">
    <source>
        <dbReference type="Pfam" id="PF10451"/>
    </source>
</evidence>
<proteinExistence type="predicted"/>
<dbReference type="InterPro" id="IPR018856">
    <property type="entry name" value="Stn1_N"/>
</dbReference>
<name>A0A0C7N971_9SACH</name>
<dbReference type="Gene3D" id="2.40.50.1040">
    <property type="match status" value="1"/>
</dbReference>
<dbReference type="GO" id="GO:1990879">
    <property type="term" value="C:CST complex"/>
    <property type="evidence" value="ECO:0007669"/>
    <property type="project" value="InterPro"/>
</dbReference>
<dbReference type="AlphaFoldDB" id="A0A0C7N971"/>
<reference evidence="6 7" key="1">
    <citation type="submission" date="2014-12" db="EMBL/GenBank/DDBJ databases">
        <authorList>
            <person name="Neuveglise Cecile"/>
        </authorList>
    </citation>
    <scope>NUCLEOTIDE SEQUENCE [LARGE SCALE GENOMIC DNA]</scope>
    <source>
        <strain evidence="6 7">CBS 12615</strain>
    </source>
</reference>
<dbReference type="EMBL" id="LN736366">
    <property type="protein sequence ID" value="CEP63040.1"/>
    <property type="molecule type" value="Genomic_DNA"/>
</dbReference>
<dbReference type="InterPro" id="IPR024263">
    <property type="entry name" value="Stn1_C_fungi"/>
</dbReference>
<comment type="subcellular location">
    <subcellularLocation>
        <location evidence="1">Chromosome</location>
        <location evidence="1">Telomere</location>
    </subcellularLocation>
</comment>
<dbReference type="InterPro" id="IPR038240">
    <property type="entry name" value="Stn1_C_sf"/>
</dbReference>
<keyword evidence="2" id="KW-0158">Chromosome</keyword>
<feature type="domain" description="Stn1 C-terminal fungi" evidence="5">
    <location>
        <begin position="296"/>
        <end position="459"/>
    </location>
</feature>
<keyword evidence="3" id="KW-0779">Telomere</keyword>
<evidence type="ECO:0000256" key="3">
    <source>
        <dbReference type="ARBA" id="ARBA00022895"/>
    </source>
</evidence>
<evidence type="ECO:0000313" key="7">
    <source>
        <dbReference type="Proteomes" id="UP000054304"/>
    </source>
</evidence>
<feature type="domain" description="CST complex subunit Stn1 N-terminal" evidence="4">
    <location>
        <begin position="12"/>
        <end position="192"/>
    </location>
</feature>
<dbReference type="Gene3D" id="3.30.1370.230">
    <property type="entry name" value="Stn1, C-terminal wHTH domain"/>
    <property type="match status" value="1"/>
</dbReference>
<evidence type="ECO:0000259" key="5">
    <source>
        <dbReference type="Pfam" id="PF12659"/>
    </source>
</evidence>
<dbReference type="GO" id="GO:0016233">
    <property type="term" value="P:telomere capping"/>
    <property type="evidence" value="ECO:0007669"/>
    <property type="project" value="InterPro"/>
</dbReference>
<evidence type="ECO:0000256" key="2">
    <source>
        <dbReference type="ARBA" id="ARBA00022454"/>
    </source>
</evidence>
<sequence length="463" mass="52998">MPRWDHIAYQTEGVDYYIPVLFRYSATFEQKVPCFVGDLTRGLEKWEKEIQRYYPNGSAFWLLGNHPIRKLTVQGYVVSWKWKFIGEIDYALFKIDDCTREAADIASLLPCKCSKSLILQNGLPNINLSGCQLKMHGSMNKYRELDVESIEVCTGVLKEVGFWRMAMQWREVLAEPWVIDEKALNEAFLSQDEGLGPNTTYNFVHWLEREAYKSEMQISGEDRPSGTTQELLLPMDLDYVNSVVADGNWCGNEVVVESANDRDSSPVEARQLADPVVELVSQKSDFSLSDYRRLLTEYLICQRKNEISMLNTFRNPTLMQVLRSLLRGKCEISRKEEEEQQQEDEEASRVFAQAVARLADMGVARVLAQGRILNLQMLQFCYTQASARIAVLVAMRLNTGVLDFEALCNSVNLLYQKPLNGILLDIYKRALRCATENPNSLVRSWWIEMSSSSTAVVHFVRVA</sequence>
<dbReference type="STRING" id="1245769.A0A0C7N971"/>
<gene>
    <name evidence="6" type="ORF">LALA0_S07e01068g</name>
</gene>